<organism evidence="3 4">
    <name type="scientific">Parachitinimonas caeni</name>
    <dbReference type="NCBI Taxonomy" id="3031301"/>
    <lineage>
        <taxon>Bacteria</taxon>
        <taxon>Pseudomonadati</taxon>
        <taxon>Pseudomonadota</taxon>
        <taxon>Betaproteobacteria</taxon>
        <taxon>Neisseriales</taxon>
        <taxon>Chitinibacteraceae</taxon>
        <taxon>Parachitinimonas</taxon>
    </lineage>
</organism>
<feature type="signal peptide" evidence="2">
    <location>
        <begin position="1"/>
        <end position="18"/>
    </location>
</feature>
<feature type="chain" id="PRO_5045683441" description="DUF4148 domain-containing protein" evidence="2">
    <location>
        <begin position="19"/>
        <end position="117"/>
    </location>
</feature>
<keyword evidence="4" id="KW-1185">Reference proteome</keyword>
<gene>
    <name evidence="3" type="ORF">PZA18_02255</name>
</gene>
<accession>A0ABT7DS18</accession>
<protein>
    <recommendedName>
        <fullName evidence="5">DUF4148 domain-containing protein</fullName>
    </recommendedName>
</protein>
<dbReference type="RefSeq" id="WP_284099155.1">
    <property type="nucleotide sequence ID" value="NZ_JARRAF010000002.1"/>
</dbReference>
<evidence type="ECO:0000256" key="2">
    <source>
        <dbReference type="SAM" id="SignalP"/>
    </source>
</evidence>
<evidence type="ECO:0000313" key="3">
    <source>
        <dbReference type="EMBL" id="MDK2122868.1"/>
    </source>
</evidence>
<evidence type="ECO:0000256" key="1">
    <source>
        <dbReference type="SAM" id="MobiDB-lite"/>
    </source>
</evidence>
<dbReference type="EMBL" id="JARRAF010000002">
    <property type="protein sequence ID" value="MDK2122868.1"/>
    <property type="molecule type" value="Genomic_DNA"/>
</dbReference>
<feature type="compositionally biased region" description="Polar residues" evidence="1">
    <location>
        <begin position="86"/>
        <end position="96"/>
    </location>
</feature>
<comment type="caution">
    <text evidence="3">The sequence shown here is derived from an EMBL/GenBank/DDBJ whole genome shotgun (WGS) entry which is preliminary data.</text>
</comment>
<proteinExistence type="predicted"/>
<feature type="compositionally biased region" description="Low complexity" evidence="1">
    <location>
        <begin position="106"/>
        <end position="117"/>
    </location>
</feature>
<evidence type="ECO:0000313" key="4">
    <source>
        <dbReference type="Proteomes" id="UP001172778"/>
    </source>
</evidence>
<keyword evidence="2" id="KW-0732">Signal</keyword>
<dbReference type="Proteomes" id="UP001172778">
    <property type="component" value="Unassembled WGS sequence"/>
</dbReference>
<name>A0ABT7DS18_9NEIS</name>
<evidence type="ECO:0008006" key="5">
    <source>
        <dbReference type="Google" id="ProtNLM"/>
    </source>
</evidence>
<feature type="region of interest" description="Disordered" evidence="1">
    <location>
        <begin position="22"/>
        <end position="117"/>
    </location>
</feature>
<reference evidence="3" key="1">
    <citation type="submission" date="2023-03" db="EMBL/GenBank/DDBJ databases">
        <title>Chitinimonas shenzhenensis gen. nov., sp. nov., a novel member of family Burkholderiaceae isolated from activated sludge collected in Shen Zhen, China.</title>
        <authorList>
            <person name="Wang X."/>
        </authorList>
    </citation>
    <scope>NUCLEOTIDE SEQUENCE</scope>
    <source>
        <strain evidence="3">DQS-5</strain>
    </source>
</reference>
<sequence length="117" mass="11732">MKFVFAATLMAVSVSAFAVEQPTANPFAKPADNSVTKPAEGNEAPAPTQGMSLVEAIEAARQSGGSGAPANSPFGKPAVKTPDQGAETTTNSSSMSLMEAIEAARRGGAQPAPAAKQ</sequence>